<evidence type="ECO:0000313" key="2">
    <source>
        <dbReference type="Proteomes" id="UP001590951"/>
    </source>
</evidence>
<keyword evidence="2" id="KW-1185">Reference proteome</keyword>
<proteinExistence type="predicted"/>
<gene>
    <name evidence="1" type="ORF">ABVK25_003982</name>
</gene>
<comment type="caution">
    <text evidence="1">The sequence shown here is derived from an EMBL/GenBank/DDBJ whole genome shotgun (WGS) entry which is preliminary data.</text>
</comment>
<dbReference type="Proteomes" id="UP001590951">
    <property type="component" value="Unassembled WGS sequence"/>
</dbReference>
<sequence length="327" mass="36869">MTSSCIHHPRTATIALQSRKALRAALRADPEAKDWRPNNTIRLLPAIAHTKIDVAAGITLDPRQVLPPAVPKRERKYLEARLLEVGLISDQLPRTGLIYTSKAWRSQKAKLVPVFMWIKPETFHGHQYDVVDSDGDTVDEEYLMWNEGLETAEERKGAMDNLQQGAVLEMEQIDREFRGRAREYRRERVEWETSLVKNEWVKRKIYSLFRPGMTVWMVYYAMRLGRGDLEREGGQVDGDGTLEVISPEVEREMKGVTGGGVGGQEICVSLVESLLAVFNLPTVVNFAKARMLIEDFMPTLHHIASVLALPTGSAGIGWLSNRPKSHG</sequence>
<reference evidence="1 2" key="1">
    <citation type="submission" date="2024-09" db="EMBL/GenBank/DDBJ databases">
        <title>Rethinking Asexuality: The Enigmatic Case of Functional Sexual Genes in Lepraria (Stereocaulaceae).</title>
        <authorList>
            <person name="Doellman M."/>
            <person name="Sun Y."/>
            <person name="Barcenas-Pena A."/>
            <person name="Lumbsch H.T."/>
            <person name="Grewe F."/>
        </authorList>
    </citation>
    <scope>NUCLEOTIDE SEQUENCE [LARGE SCALE GENOMIC DNA]</scope>
    <source>
        <strain evidence="1 2">Grewe 0041</strain>
    </source>
</reference>
<name>A0ABR4BD10_9LECA</name>
<organism evidence="1 2">
    <name type="scientific">Lepraria finkii</name>
    <dbReference type="NCBI Taxonomy" id="1340010"/>
    <lineage>
        <taxon>Eukaryota</taxon>
        <taxon>Fungi</taxon>
        <taxon>Dikarya</taxon>
        <taxon>Ascomycota</taxon>
        <taxon>Pezizomycotina</taxon>
        <taxon>Lecanoromycetes</taxon>
        <taxon>OSLEUM clade</taxon>
        <taxon>Lecanoromycetidae</taxon>
        <taxon>Lecanorales</taxon>
        <taxon>Lecanorineae</taxon>
        <taxon>Stereocaulaceae</taxon>
        <taxon>Lepraria</taxon>
    </lineage>
</organism>
<evidence type="ECO:0000313" key="1">
    <source>
        <dbReference type="EMBL" id="KAL2055738.1"/>
    </source>
</evidence>
<dbReference type="EMBL" id="JBHFEH010000010">
    <property type="protein sequence ID" value="KAL2055738.1"/>
    <property type="molecule type" value="Genomic_DNA"/>
</dbReference>
<protein>
    <submittedName>
        <fullName evidence="1">Uncharacterized protein</fullName>
    </submittedName>
</protein>
<accession>A0ABR4BD10</accession>